<gene>
    <name evidence="2" type="ORF">HINF_LOCUS5780</name>
    <name evidence="3" type="ORF">HINF_LOCUS79102</name>
</gene>
<feature type="transmembrane region" description="Helical" evidence="1">
    <location>
        <begin position="88"/>
        <end position="106"/>
    </location>
</feature>
<sequence length="109" mass="12017">MLPAIQLPAPQLQVAQPIVLQTEHLSVSDMFCRCKPPQYRFCECCCGILNCFAPGLGLELCCLGYCHCRGECSVFCAGILMTLTAPFIYGWIASIVVGFRMFMVGVDEK</sequence>
<keyword evidence="1" id="KW-0812">Transmembrane</keyword>
<evidence type="ECO:0000313" key="4">
    <source>
        <dbReference type="Proteomes" id="UP001642409"/>
    </source>
</evidence>
<evidence type="ECO:0000313" key="3">
    <source>
        <dbReference type="EMBL" id="CAL6116550.1"/>
    </source>
</evidence>
<name>A0AA86NFC1_9EUKA</name>
<proteinExistence type="predicted"/>
<keyword evidence="4" id="KW-1185">Reference proteome</keyword>
<protein>
    <submittedName>
        <fullName evidence="2">Cysteine-rich membrane protein 2</fullName>
    </submittedName>
    <submittedName>
        <fullName evidence="3">Cysteine-rich_membrane protein 2</fullName>
    </submittedName>
</protein>
<organism evidence="2">
    <name type="scientific">Hexamita inflata</name>
    <dbReference type="NCBI Taxonomy" id="28002"/>
    <lineage>
        <taxon>Eukaryota</taxon>
        <taxon>Metamonada</taxon>
        <taxon>Diplomonadida</taxon>
        <taxon>Hexamitidae</taxon>
        <taxon>Hexamitinae</taxon>
        <taxon>Hexamita</taxon>
    </lineage>
</organism>
<reference evidence="2" key="1">
    <citation type="submission" date="2023-06" db="EMBL/GenBank/DDBJ databases">
        <authorList>
            <person name="Kurt Z."/>
        </authorList>
    </citation>
    <scope>NUCLEOTIDE SEQUENCE</scope>
</reference>
<accession>A0AA86NFC1</accession>
<evidence type="ECO:0000256" key="1">
    <source>
        <dbReference type="SAM" id="Phobius"/>
    </source>
</evidence>
<comment type="caution">
    <text evidence="2">The sequence shown here is derived from an EMBL/GenBank/DDBJ whole genome shotgun (WGS) entry which is preliminary data.</text>
</comment>
<reference evidence="3 4" key="2">
    <citation type="submission" date="2024-07" db="EMBL/GenBank/DDBJ databases">
        <authorList>
            <person name="Akdeniz Z."/>
        </authorList>
    </citation>
    <scope>NUCLEOTIDE SEQUENCE [LARGE SCALE GENOMIC DNA]</scope>
</reference>
<evidence type="ECO:0000313" key="2">
    <source>
        <dbReference type="EMBL" id="CAI9918135.1"/>
    </source>
</evidence>
<dbReference type="EMBL" id="CATOUU010000152">
    <property type="protein sequence ID" value="CAI9918135.1"/>
    <property type="molecule type" value="Genomic_DNA"/>
</dbReference>
<keyword evidence="1" id="KW-0472">Membrane</keyword>
<dbReference type="EMBL" id="CAXDID020001035">
    <property type="protein sequence ID" value="CAL6116550.1"/>
    <property type="molecule type" value="Genomic_DNA"/>
</dbReference>
<keyword evidence="1" id="KW-1133">Transmembrane helix</keyword>
<dbReference type="Proteomes" id="UP001642409">
    <property type="component" value="Unassembled WGS sequence"/>
</dbReference>
<dbReference type="AlphaFoldDB" id="A0AA86NFC1"/>